<dbReference type="OrthoDB" id="4329894at2"/>
<organism evidence="1 2">
    <name type="scientific">Kitasatospora cheerisanensis KCTC 2395</name>
    <dbReference type="NCBI Taxonomy" id="1348663"/>
    <lineage>
        <taxon>Bacteria</taxon>
        <taxon>Bacillati</taxon>
        <taxon>Actinomycetota</taxon>
        <taxon>Actinomycetes</taxon>
        <taxon>Kitasatosporales</taxon>
        <taxon>Streptomycetaceae</taxon>
        <taxon>Kitasatospora</taxon>
    </lineage>
</organism>
<evidence type="ECO:0000313" key="1">
    <source>
        <dbReference type="EMBL" id="KDN84364.1"/>
    </source>
</evidence>
<dbReference type="EMBL" id="JNBY01000093">
    <property type="protein sequence ID" value="KDN84364.1"/>
    <property type="molecule type" value="Genomic_DNA"/>
</dbReference>
<dbReference type="RefSeq" id="WP_035864678.1">
    <property type="nucleotide sequence ID" value="NZ_KK853997.1"/>
</dbReference>
<accession>A0A066YWL2</accession>
<dbReference type="Proteomes" id="UP000027178">
    <property type="component" value="Unassembled WGS sequence"/>
</dbReference>
<dbReference type="AlphaFoldDB" id="A0A066YWL2"/>
<gene>
    <name evidence="1" type="ORF">KCH_41550</name>
</gene>
<dbReference type="eggNOG" id="ENOG5034A3E">
    <property type="taxonomic scope" value="Bacteria"/>
</dbReference>
<evidence type="ECO:0000313" key="2">
    <source>
        <dbReference type="Proteomes" id="UP000027178"/>
    </source>
</evidence>
<dbReference type="HOGENOM" id="CLU_2572551_0_0_11"/>
<keyword evidence="2" id="KW-1185">Reference proteome</keyword>
<dbReference type="PATRIC" id="fig|1348663.4.peg.4006"/>
<proteinExistence type="predicted"/>
<name>A0A066YWL2_9ACTN</name>
<comment type="caution">
    <text evidence="1">The sequence shown here is derived from an EMBL/GenBank/DDBJ whole genome shotgun (WGS) entry which is preliminary data.</text>
</comment>
<evidence type="ECO:0008006" key="3">
    <source>
        <dbReference type="Google" id="ProtNLM"/>
    </source>
</evidence>
<reference evidence="1 2" key="1">
    <citation type="submission" date="2014-05" db="EMBL/GenBank/DDBJ databases">
        <title>Draft Genome Sequence of Kitasatospora cheerisanensis KCTC 2395.</title>
        <authorList>
            <person name="Nam D.H."/>
        </authorList>
    </citation>
    <scope>NUCLEOTIDE SEQUENCE [LARGE SCALE GENOMIC DNA]</scope>
    <source>
        <strain evidence="1 2">KCTC 2395</strain>
    </source>
</reference>
<sequence>MQDSTRRTIRTTVQTAITVAALLPLIVDAARIPATLPWVAGALTGAAALTRVMALPAVNRLLPSWLRLAADPDAKALRQAVRE</sequence>
<protein>
    <recommendedName>
        <fullName evidence="3">Holin</fullName>
    </recommendedName>
</protein>